<evidence type="ECO:0000256" key="5">
    <source>
        <dbReference type="ARBA" id="ARBA00023136"/>
    </source>
</evidence>
<dbReference type="InterPro" id="IPR024862">
    <property type="entry name" value="TRPV"/>
</dbReference>
<evidence type="ECO:0000256" key="3">
    <source>
        <dbReference type="ARBA" id="ARBA00022737"/>
    </source>
</evidence>
<evidence type="ECO:0000256" key="4">
    <source>
        <dbReference type="ARBA" id="ARBA00022989"/>
    </source>
</evidence>
<reference evidence="9 10" key="1">
    <citation type="submission" date="2017-08" db="EMBL/GenBank/DDBJ databases">
        <title>Acidophilic green algal genome provides insights into adaptation to an acidic environment.</title>
        <authorList>
            <person name="Hirooka S."/>
            <person name="Hirose Y."/>
            <person name="Kanesaki Y."/>
            <person name="Higuchi S."/>
            <person name="Fujiwara T."/>
            <person name="Onuma R."/>
            <person name="Era A."/>
            <person name="Ohbayashi R."/>
            <person name="Uzuka A."/>
            <person name="Nozaki H."/>
            <person name="Yoshikawa H."/>
            <person name="Miyagishima S.Y."/>
        </authorList>
    </citation>
    <scope>NUCLEOTIDE SEQUENCE [LARGE SCALE GENOMIC DNA]</scope>
    <source>
        <strain evidence="9 10">NIES-2499</strain>
    </source>
</reference>
<keyword evidence="10" id="KW-1185">Reference proteome</keyword>
<name>A0A250XF54_9CHLO</name>
<accession>A0A250XF54</accession>
<dbReference type="OrthoDB" id="547808at2759"/>
<comment type="caution">
    <text evidence="9">The sequence shown here is derived from an EMBL/GenBank/DDBJ whole genome shotgun (WGS) entry which is preliminary data.</text>
</comment>
<evidence type="ECO:0000313" key="9">
    <source>
        <dbReference type="EMBL" id="GAX81542.1"/>
    </source>
</evidence>
<dbReference type="GO" id="GO:0005886">
    <property type="term" value="C:plasma membrane"/>
    <property type="evidence" value="ECO:0007669"/>
    <property type="project" value="TreeGrafter"/>
</dbReference>
<evidence type="ECO:0000256" key="2">
    <source>
        <dbReference type="ARBA" id="ARBA00022692"/>
    </source>
</evidence>
<gene>
    <name evidence="9" type="ORF">CEUSTIGMA_g8970.t1</name>
</gene>
<comment type="subcellular location">
    <subcellularLocation>
        <location evidence="1">Membrane</location>
        <topology evidence="1">Multi-pass membrane protein</topology>
    </subcellularLocation>
</comment>
<feature type="region of interest" description="Disordered" evidence="6">
    <location>
        <begin position="688"/>
        <end position="708"/>
    </location>
</feature>
<protein>
    <recommendedName>
        <fullName evidence="8">Ion transport domain-containing protein</fullName>
    </recommendedName>
</protein>
<dbReference type="InterPro" id="IPR005821">
    <property type="entry name" value="Ion_trans_dom"/>
</dbReference>
<dbReference type="PANTHER" id="PTHR10582:SF2">
    <property type="entry name" value="INACTIVE"/>
    <property type="match status" value="1"/>
</dbReference>
<dbReference type="Proteomes" id="UP000232323">
    <property type="component" value="Unassembled WGS sequence"/>
</dbReference>
<dbReference type="EMBL" id="BEGY01000066">
    <property type="protein sequence ID" value="GAX81542.1"/>
    <property type="molecule type" value="Genomic_DNA"/>
</dbReference>
<keyword evidence="3" id="KW-0677">Repeat</keyword>
<evidence type="ECO:0000259" key="8">
    <source>
        <dbReference type="Pfam" id="PF00520"/>
    </source>
</evidence>
<evidence type="ECO:0000256" key="7">
    <source>
        <dbReference type="SAM" id="Phobius"/>
    </source>
</evidence>
<organism evidence="9 10">
    <name type="scientific">Chlamydomonas eustigma</name>
    <dbReference type="NCBI Taxonomy" id="1157962"/>
    <lineage>
        <taxon>Eukaryota</taxon>
        <taxon>Viridiplantae</taxon>
        <taxon>Chlorophyta</taxon>
        <taxon>core chlorophytes</taxon>
        <taxon>Chlorophyceae</taxon>
        <taxon>CS clade</taxon>
        <taxon>Chlamydomonadales</taxon>
        <taxon>Chlamydomonadaceae</taxon>
        <taxon>Chlamydomonas</taxon>
    </lineage>
</organism>
<feature type="transmembrane region" description="Helical" evidence="7">
    <location>
        <begin position="357"/>
        <end position="379"/>
    </location>
</feature>
<dbReference type="Pfam" id="PF00520">
    <property type="entry name" value="Ion_trans"/>
    <property type="match status" value="1"/>
</dbReference>
<feature type="transmembrane region" description="Helical" evidence="7">
    <location>
        <begin position="277"/>
        <end position="297"/>
    </location>
</feature>
<dbReference type="Gene3D" id="1.10.287.70">
    <property type="match status" value="1"/>
</dbReference>
<feature type="transmembrane region" description="Helical" evidence="7">
    <location>
        <begin position="213"/>
        <end position="234"/>
    </location>
</feature>
<dbReference type="STRING" id="1157962.A0A250XF54"/>
<keyword evidence="4 7" id="KW-1133">Transmembrane helix</keyword>
<keyword evidence="2 7" id="KW-0812">Transmembrane</keyword>
<evidence type="ECO:0000256" key="1">
    <source>
        <dbReference type="ARBA" id="ARBA00004141"/>
    </source>
</evidence>
<evidence type="ECO:0000256" key="6">
    <source>
        <dbReference type="SAM" id="MobiDB-lite"/>
    </source>
</evidence>
<sequence>MSTMGLRVPCRESLQPLLEESTDFGRNPNPMPVVEFFPEQPENPENQKAMNMQEDTSMSTSCQTMEPTLGPTGGRAVLTKSGNSDVITCIQEGGLLKLGELGMKDYLVTAAFNQETLLTMGHQHEICDWSSAWRQKISAEQKQGLASDSWSTTVVLEAFVVNIRNASLPGPRGLLQPLLKRYHAGGCAISVFSLPAIQAVIHFKWNQWAFRFLLYELLAYAVWLSSFVIFSLLFDGEDWKLSLPQLLSSWRGQATTLCNFISLMAMLPFVHMEGCTIAAYGLGWLNVWNVLDVLTYILQISLSTLYLLRVDLGSDTFSILLATNHLLLWGKLHYFARVFNPAKNLLVETISIVFQDLKWFLLFMVLAMTGFALAFYSLFRQDLDSVPDFTTFWNSFATMFSFLLAMFDLNSLYNSTNPSAAMLLFIIYEYVMNIMLLNVMIAIMASSFNRAMAEEGSRLQFSKAQIIDELESTLPGLFHHSTWYPSFVHVLKVQPGSALDINLGSIWSSLGTMETHLIHEHEETALKLKRVHEGLESANASLDRMISQLANIPLGPSSTHTESKHVESVRISACSHPDRLSSATIEEPPRVSNASAAQAVARFEMSEAAAQSAPLQLLSGITAVAEILGSEGLTVANSGSMRSGGYDWKEAAMQVLAEGEVAPQGGYYSLGFVGGNQMRSRHRPLTELVWGGRPEGGSEGGDEETGSV</sequence>
<feature type="transmembrane region" description="Helical" evidence="7">
    <location>
        <begin position="317"/>
        <end position="336"/>
    </location>
</feature>
<dbReference type="AlphaFoldDB" id="A0A250XF54"/>
<feature type="transmembrane region" description="Helical" evidence="7">
    <location>
        <begin position="421"/>
        <end position="445"/>
    </location>
</feature>
<dbReference type="PANTHER" id="PTHR10582">
    <property type="entry name" value="TRANSIENT RECEPTOR POTENTIAL ION CHANNEL PROTEIN"/>
    <property type="match status" value="1"/>
</dbReference>
<feature type="domain" description="Ion transport" evidence="8">
    <location>
        <begin position="250"/>
        <end position="453"/>
    </location>
</feature>
<proteinExistence type="predicted"/>
<keyword evidence="5 7" id="KW-0472">Membrane</keyword>
<dbReference type="GO" id="GO:0005216">
    <property type="term" value="F:monoatomic ion channel activity"/>
    <property type="evidence" value="ECO:0007669"/>
    <property type="project" value="InterPro"/>
</dbReference>
<feature type="transmembrane region" description="Helical" evidence="7">
    <location>
        <begin position="391"/>
        <end position="409"/>
    </location>
</feature>
<evidence type="ECO:0000313" key="10">
    <source>
        <dbReference type="Proteomes" id="UP000232323"/>
    </source>
</evidence>
<dbReference type="GO" id="GO:0098703">
    <property type="term" value="P:calcium ion import across plasma membrane"/>
    <property type="evidence" value="ECO:0007669"/>
    <property type="project" value="TreeGrafter"/>
</dbReference>
<feature type="transmembrane region" description="Helical" evidence="7">
    <location>
        <begin position="254"/>
        <end position="270"/>
    </location>
</feature>